<dbReference type="GO" id="GO:0050532">
    <property type="term" value="F:2-phosphosulfolactate phosphatase activity"/>
    <property type="evidence" value="ECO:0007669"/>
    <property type="project" value="UniProtKB-EC"/>
</dbReference>
<dbReference type="InterPro" id="IPR036702">
    <property type="entry name" value="ComB-like_sf"/>
</dbReference>
<reference evidence="8 9" key="1">
    <citation type="submission" date="2019-10" db="EMBL/GenBank/DDBJ databases">
        <title>Genome sequence of Luteimicrobium xylanilyticum HY-24.</title>
        <authorList>
            <person name="Kim D.Y."/>
            <person name="Park H.-Y."/>
        </authorList>
    </citation>
    <scope>NUCLEOTIDE SEQUENCE [LARGE SCALE GENOMIC DNA]</scope>
    <source>
        <strain evidence="8 9">HY-24</strain>
    </source>
</reference>
<evidence type="ECO:0000313" key="8">
    <source>
        <dbReference type="EMBL" id="QFU99984.1"/>
    </source>
</evidence>
<dbReference type="Proteomes" id="UP000326702">
    <property type="component" value="Chromosome"/>
</dbReference>
<keyword evidence="5 8" id="KW-0378">Hydrolase</keyword>
<gene>
    <name evidence="8" type="primary">comB</name>
    <name evidence="8" type="ORF">KDY119_03520</name>
</gene>
<dbReference type="RefSeq" id="WP_036947848.1">
    <property type="nucleotide sequence ID" value="NZ_BAABIH010000010.1"/>
</dbReference>
<protein>
    <recommendedName>
        <fullName evidence="4">Probable 2-phosphosulfolactate phosphatase</fullName>
        <ecNumber evidence="3">3.1.3.71</ecNumber>
    </recommendedName>
</protein>
<evidence type="ECO:0000256" key="5">
    <source>
        <dbReference type="ARBA" id="ARBA00022801"/>
    </source>
</evidence>
<comment type="catalytic activity">
    <reaction evidence="7">
        <text>(2R)-O-phospho-3-sulfolactate + H2O = (2R)-3-sulfolactate + phosphate</text>
        <dbReference type="Rhea" id="RHEA:23416"/>
        <dbReference type="ChEBI" id="CHEBI:15377"/>
        <dbReference type="ChEBI" id="CHEBI:15597"/>
        <dbReference type="ChEBI" id="CHEBI:43474"/>
        <dbReference type="ChEBI" id="CHEBI:58738"/>
        <dbReference type="EC" id="3.1.3.71"/>
    </reaction>
</comment>
<dbReference type="EC" id="3.1.3.71" evidence="3"/>
<dbReference type="InterPro" id="IPR005238">
    <property type="entry name" value="ComB-like"/>
</dbReference>
<dbReference type="Gene3D" id="3.90.1560.10">
    <property type="entry name" value="ComB-like"/>
    <property type="match status" value="1"/>
</dbReference>
<evidence type="ECO:0000256" key="6">
    <source>
        <dbReference type="ARBA" id="ARBA00022842"/>
    </source>
</evidence>
<dbReference type="Pfam" id="PF04029">
    <property type="entry name" value="2-ph_phosp"/>
    <property type="match status" value="1"/>
</dbReference>
<dbReference type="PANTHER" id="PTHR37311">
    <property type="entry name" value="2-PHOSPHOSULFOLACTATE PHOSPHATASE-RELATED"/>
    <property type="match status" value="1"/>
</dbReference>
<name>A0A5P9QEU8_9MICO</name>
<keyword evidence="9" id="KW-1185">Reference proteome</keyword>
<keyword evidence="6" id="KW-0460">Magnesium</keyword>
<dbReference type="GO" id="GO:0000287">
    <property type="term" value="F:magnesium ion binding"/>
    <property type="evidence" value="ECO:0007669"/>
    <property type="project" value="InterPro"/>
</dbReference>
<dbReference type="PANTHER" id="PTHR37311:SF1">
    <property type="entry name" value="2-PHOSPHOSULFOLACTATE PHOSPHATASE-RELATED"/>
    <property type="match status" value="1"/>
</dbReference>
<dbReference type="GO" id="GO:0050545">
    <property type="term" value="F:sulfopyruvate decarboxylase activity"/>
    <property type="evidence" value="ECO:0007669"/>
    <property type="project" value="TreeGrafter"/>
</dbReference>
<evidence type="ECO:0000256" key="2">
    <source>
        <dbReference type="ARBA" id="ARBA00009997"/>
    </source>
</evidence>
<comment type="cofactor">
    <cofactor evidence="1">
        <name>Mg(2+)</name>
        <dbReference type="ChEBI" id="CHEBI:18420"/>
    </cofactor>
</comment>
<accession>A0A5P9QEU8</accession>
<dbReference type="EMBL" id="CP045529">
    <property type="protein sequence ID" value="QFU99984.1"/>
    <property type="molecule type" value="Genomic_DNA"/>
</dbReference>
<sequence>MPEPWSQDGFDVRFDWGPDGGAAVAGGAVVVVVVDVLSFTTTVGIAVAGGAEVLPYPWKGEGAARFASERGARLAVGRLEARDRPPDGVPPVSLSPAGTLRAAEAGALHGERIVLPSPNGSTVVAGLTDTGAQVVAASLRTRAAVARWLARSAPPGPVAVVAAGERWPGGTLRPAVEDLWGAGALIDALVAEQRGVGRPARRLSPEASAALAAFEAVRHDLATSLAACSSGCELVDAGFGDDVVVAADLDADEVVPVLDGDALVGVATVRGVPTLGETP</sequence>
<dbReference type="SUPFAM" id="SSF142823">
    <property type="entry name" value="ComB-like"/>
    <property type="match status" value="1"/>
</dbReference>
<organism evidence="8 9">
    <name type="scientific">Luteimicrobium xylanilyticum</name>
    <dbReference type="NCBI Taxonomy" id="1133546"/>
    <lineage>
        <taxon>Bacteria</taxon>
        <taxon>Bacillati</taxon>
        <taxon>Actinomycetota</taxon>
        <taxon>Actinomycetes</taxon>
        <taxon>Micrococcales</taxon>
        <taxon>Luteimicrobium</taxon>
    </lineage>
</organism>
<dbReference type="OrthoDB" id="8588453at2"/>
<evidence type="ECO:0000256" key="3">
    <source>
        <dbReference type="ARBA" id="ARBA00012953"/>
    </source>
</evidence>
<evidence type="ECO:0000256" key="4">
    <source>
        <dbReference type="ARBA" id="ARBA00021948"/>
    </source>
</evidence>
<proteinExistence type="inferred from homology"/>
<evidence type="ECO:0000313" key="9">
    <source>
        <dbReference type="Proteomes" id="UP000326702"/>
    </source>
</evidence>
<evidence type="ECO:0000256" key="7">
    <source>
        <dbReference type="ARBA" id="ARBA00033711"/>
    </source>
</evidence>
<comment type="similarity">
    <text evidence="2">Belongs to the ComB family.</text>
</comment>
<evidence type="ECO:0000256" key="1">
    <source>
        <dbReference type="ARBA" id="ARBA00001946"/>
    </source>
</evidence>
<dbReference type="KEGG" id="lxl:KDY119_03520"/>
<dbReference type="AlphaFoldDB" id="A0A5P9QEU8"/>